<reference evidence="1" key="1">
    <citation type="submission" date="2018-05" db="EMBL/GenBank/DDBJ databases">
        <authorList>
            <person name="Lanie J.A."/>
            <person name="Ng W.-L."/>
            <person name="Kazmierczak K.M."/>
            <person name="Andrzejewski T.M."/>
            <person name="Davidsen T.M."/>
            <person name="Wayne K.J."/>
            <person name="Tettelin H."/>
            <person name="Glass J.I."/>
            <person name="Rusch D."/>
            <person name="Podicherti R."/>
            <person name="Tsui H.-C.T."/>
            <person name="Winkler M.E."/>
        </authorList>
    </citation>
    <scope>NUCLEOTIDE SEQUENCE</scope>
</reference>
<name>A0A382XZX8_9ZZZZ</name>
<feature type="non-terminal residue" evidence="1">
    <location>
        <position position="45"/>
    </location>
</feature>
<gene>
    <name evidence="1" type="ORF">METZ01_LOCUS429284</name>
</gene>
<protein>
    <submittedName>
        <fullName evidence="1">Uncharacterized protein</fullName>
    </submittedName>
</protein>
<dbReference type="AlphaFoldDB" id="A0A382XZX8"/>
<organism evidence="1">
    <name type="scientific">marine metagenome</name>
    <dbReference type="NCBI Taxonomy" id="408172"/>
    <lineage>
        <taxon>unclassified sequences</taxon>
        <taxon>metagenomes</taxon>
        <taxon>ecological metagenomes</taxon>
    </lineage>
</organism>
<evidence type="ECO:0000313" key="1">
    <source>
        <dbReference type="EMBL" id="SVD76430.1"/>
    </source>
</evidence>
<proteinExistence type="predicted"/>
<accession>A0A382XZX8</accession>
<dbReference type="EMBL" id="UINC01171721">
    <property type="protein sequence ID" value="SVD76430.1"/>
    <property type="molecule type" value="Genomic_DNA"/>
</dbReference>
<sequence length="45" mass="4794">MTMKLPKVVGSAVLALSLSLVGTVAVAAPDRPWMDWDLKGEIINV</sequence>